<evidence type="ECO:0008006" key="5">
    <source>
        <dbReference type="Google" id="ProtNLM"/>
    </source>
</evidence>
<sequence>MDTERVNRAMWDATDRLRVAPDFTDRVVRGGRRRVRRARARGIALAVAIVMAGGGATVAWHDAASETVTVASHLFQPTSGDLAEDSGVISRAVQAWREGLRDTESGDAMVAALRGEPHVYWAGTTPAGPAAVVAQAGAGGDEGLMSGLVATDPVSKRFLLVGEESAAHGVSWVYAFGPEDRTLLAVDTGVPLFVSMAPVAGDDGKLTRDWRRMSTVDGVALAEVPVRGDPDNVRVLARQALPAPDERDATGLRPVRRASDYVQRLEAKNDGRTVTVVPGSGLPWEDRSADGPTRAGRPTQVSDGAGILLQAAGEAGYLDPLPGISGAGRWEVVAGLPDGRTALLSEVYQDPGPAFVFAVVLDATGAVDAVIPGGSADRDAPVPVRVRLPDGQGWIVAAYGSALSYRTSGGGAWVEAGSDAALLPDTATEVRAVATGGAARSQRL</sequence>
<evidence type="ECO:0000313" key="3">
    <source>
        <dbReference type="EMBL" id="GLI00809.1"/>
    </source>
</evidence>
<reference evidence="3" key="1">
    <citation type="submission" date="2022-12" db="EMBL/GenBank/DDBJ databases">
        <title>New Phytohabitans aurantiacus sp. RD004123 nov., an actinomycete isolated from soil.</title>
        <authorList>
            <person name="Triningsih D.W."/>
            <person name="Harunari E."/>
            <person name="Igarashi Y."/>
        </authorList>
    </citation>
    <scope>NUCLEOTIDE SEQUENCE</scope>
    <source>
        <strain evidence="3">RD004123</strain>
    </source>
</reference>
<dbReference type="Proteomes" id="UP001144280">
    <property type="component" value="Unassembled WGS sequence"/>
</dbReference>
<organism evidence="3 4">
    <name type="scientific">Phytohabitans aurantiacus</name>
    <dbReference type="NCBI Taxonomy" id="3016789"/>
    <lineage>
        <taxon>Bacteria</taxon>
        <taxon>Bacillati</taxon>
        <taxon>Actinomycetota</taxon>
        <taxon>Actinomycetes</taxon>
        <taxon>Micromonosporales</taxon>
        <taxon>Micromonosporaceae</taxon>
    </lineage>
</organism>
<dbReference type="EMBL" id="BSDI01000036">
    <property type="protein sequence ID" value="GLI00809.1"/>
    <property type="molecule type" value="Genomic_DNA"/>
</dbReference>
<keyword evidence="2" id="KW-1133">Transmembrane helix</keyword>
<protein>
    <recommendedName>
        <fullName evidence="5">Type VII secretion protein EccB</fullName>
    </recommendedName>
</protein>
<name>A0ABQ5R1Y6_9ACTN</name>
<gene>
    <name evidence="3" type="ORF">Pa4123_60850</name>
</gene>
<keyword evidence="4" id="KW-1185">Reference proteome</keyword>
<keyword evidence="2" id="KW-0812">Transmembrane</keyword>
<feature type="region of interest" description="Disordered" evidence="1">
    <location>
        <begin position="276"/>
        <end position="301"/>
    </location>
</feature>
<comment type="caution">
    <text evidence="3">The sequence shown here is derived from an EMBL/GenBank/DDBJ whole genome shotgun (WGS) entry which is preliminary data.</text>
</comment>
<accession>A0ABQ5R1Y6</accession>
<keyword evidence="2" id="KW-0472">Membrane</keyword>
<evidence type="ECO:0000256" key="1">
    <source>
        <dbReference type="SAM" id="MobiDB-lite"/>
    </source>
</evidence>
<evidence type="ECO:0000256" key="2">
    <source>
        <dbReference type="SAM" id="Phobius"/>
    </source>
</evidence>
<feature type="transmembrane region" description="Helical" evidence="2">
    <location>
        <begin position="42"/>
        <end position="60"/>
    </location>
</feature>
<evidence type="ECO:0000313" key="4">
    <source>
        <dbReference type="Proteomes" id="UP001144280"/>
    </source>
</evidence>
<proteinExistence type="predicted"/>